<name>A0AAV9HC46_9PEZI</name>
<evidence type="ECO:0000313" key="2">
    <source>
        <dbReference type="EMBL" id="KAK4458336.1"/>
    </source>
</evidence>
<dbReference type="EMBL" id="MU865073">
    <property type="protein sequence ID" value="KAK4458336.1"/>
    <property type="molecule type" value="Genomic_DNA"/>
</dbReference>
<protein>
    <submittedName>
        <fullName evidence="2">Heterokaryon incompatibility protein</fullName>
    </submittedName>
</protein>
<dbReference type="AlphaFoldDB" id="A0AAV9HC46"/>
<dbReference type="PANTHER" id="PTHR33112:SF8">
    <property type="entry name" value="HETEROKARYON INCOMPATIBILITY DOMAIN-CONTAINING PROTEIN"/>
    <property type="match status" value="1"/>
</dbReference>
<reference evidence="2" key="1">
    <citation type="journal article" date="2023" name="Mol. Phylogenet. Evol.">
        <title>Genome-scale phylogeny and comparative genomics of the fungal order Sordariales.</title>
        <authorList>
            <person name="Hensen N."/>
            <person name="Bonometti L."/>
            <person name="Westerberg I."/>
            <person name="Brannstrom I.O."/>
            <person name="Guillou S."/>
            <person name="Cros-Aarteil S."/>
            <person name="Calhoun S."/>
            <person name="Haridas S."/>
            <person name="Kuo A."/>
            <person name="Mondo S."/>
            <person name="Pangilinan J."/>
            <person name="Riley R."/>
            <person name="LaButti K."/>
            <person name="Andreopoulos B."/>
            <person name="Lipzen A."/>
            <person name="Chen C."/>
            <person name="Yan M."/>
            <person name="Daum C."/>
            <person name="Ng V."/>
            <person name="Clum A."/>
            <person name="Steindorff A."/>
            <person name="Ohm R.A."/>
            <person name="Martin F."/>
            <person name="Silar P."/>
            <person name="Natvig D.O."/>
            <person name="Lalanne C."/>
            <person name="Gautier V."/>
            <person name="Ament-Velasquez S.L."/>
            <person name="Kruys A."/>
            <person name="Hutchinson M.I."/>
            <person name="Powell A.J."/>
            <person name="Barry K."/>
            <person name="Miller A.N."/>
            <person name="Grigoriev I.V."/>
            <person name="Debuchy R."/>
            <person name="Gladieux P."/>
            <person name="Hiltunen Thoren M."/>
            <person name="Johannesson H."/>
        </authorList>
    </citation>
    <scope>NUCLEOTIDE SEQUENCE</scope>
    <source>
        <strain evidence="2">PSN324</strain>
    </source>
</reference>
<proteinExistence type="predicted"/>
<dbReference type="InterPro" id="IPR010730">
    <property type="entry name" value="HET"/>
</dbReference>
<feature type="domain" description="Heterokaryon incompatibility" evidence="1">
    <location>
        <begin position="210"/>
        <end position="374"/>
    </location>
</feature>
<comment type="caution">
    <text evidence="2">The sequence shown here is derived from an EMBL/GenBank/DDBJ whole genome shotgun (WGS) entry which is preliminary data.</text>
</comment>
<evidence type="ECO:0000259" key="1">
    <source>
        <dbReference type="Pfam" id="PF06985"/>
    </source>
</evidence>
<dbReference type="Pfam" id="PF06985">
    <property type="entry name" value="HET"/>
    <property type="match status" value="1"/>
</dbReference>
<dbReference type="PANTHER" id="PTHR33112">
    <property type="entry name" value="DOMAIN PROTEIN, PUTATIVE-RELATED"/>
    <property type="match status" value="1"/>
</dbReference>
<keyword evidence="3" id="KW-1185">Reference proteome</keyword>
<dbReference type="Proteomes" id="UP001321749">
    <property type="component" value="Unassembled WGS sequence"/>
</dbReference>
<sequence length="758" mass="84283">MSSTATVVSAEGLCQFCRGVSVETISQPGGHPHAPHLDVVRENARQGCTLCAWFMGLTWLSEMCDELGQVDPPSRPGESPTSRFRIQPVGPGRTGMDHICLTDESVEHHTTGLEVFRLEEDLAPYGCQIPTFRAPTGTSSRETLRTALSWIKDCEAEHNCGKFPIPAPKHAAVLPRRLVDLRSFTTSSPTVCLVETSSLPRTIRKTPGFYSTLSYCWGTNPFHKTTTANLASSFAQIPYESLPLTFQDAFAITTQLGTPFIWIDALCIVQDSHHDWEVESAKMPYIYSLCKVCIAADASATARGGCFNDHRNLPSDASQHPRRKVAIPLLIPSVLESTGQASRLYVFPRHYNQFNAQTPISDAPISTRAWCFQERFLSPRTLHFTSEQLFWECRLNFKSEDAVVNAGREPWNTMSGTEAQLRDAAPEQVVKMWCSSVVPVYSARKLTREGDRLPAIGGVARAYAHLLSRARLNVSDEGASRTWFRRLILAKVTQRAAYDVESQVYIAGIWGSDIWLGLTWRKAKTKGEVRHNAVAARDSPRTERINTFSWVSVGGPVEYLKGPHWAVSLVGWHVPLLNPLDPFGGVGECEITLEGILVTGGLGYYRSDEMDASSGEWRFFVDIPPKGELGAVDFGKVDMDEETDELIQVRRSKDQKDQQVWALAVSSRTAEDGIYALVLSKSVRDDGKTRYRRLGLLSVVSLKRIRFTENGPRHTYRGVICQGNCPLCSPAADSDQRQLGSAFWEDYFKGAVQKITLV</sequence>
<reference evidence="2" key="2">
    <citation type="submission" date="2023-06" db="EMBL/GenBank/DDBJ databases">
        <authorList>
            <consortium name="Lawrence Berkeley National Laboratory"/>
            <person name="Mondo S.J."/>
            <person name="Hensen N."/>
            <person name="Bonometti L."/>
            <person name="Westerberg I."/>
            <person name="Brannstrom I.O."/>
            <person name="Guillou S."/>
            <person name="Cros-Aarteil S."/>
            <person name="Calhoun S."/>
            <person name="Haridas S."/>
            <person name="Kuo A."/>
            <person name="Pangilinan J."/>
            <person name="Riley R."/>
            <person name="Labutti K."/>
            <person name="Andreopoulos B."/>
            <person name="Lipzen A."/>
            <person name="Chen C."/>
            <person name="Yanf M."/>
            <person name="Daum C."/>
            <person name="Ng V."/>
            <person name="Clum A."/>
            <person name="Steindorff A."/>
            <person name="Ohm R."/>
            <person name="Martin F."/>
            <person name="Silar P."/>
            <person name="Natvig D."/>
            <person name="Lalanne C."/>
            <person name="Gautier V."/>
            <person name="Ament-Velasquez S.L."/>
            <person name="Kruys A."/>
            <person name="Hutchinson M.I."/>
            <person name="Powell A.J."/>
            <person name="Barry K."/>
            <person name="Miller A.N."/>
            <person name="Grigoriev I.V."/>
            <person name="Debuchy R."/>
            <person name="Gladieux P."/>
            <person name="Thoren M.H."/>
            <person name="Johannesson H."/>
        </authorList>
    </citation>
    <scope>NUCLEOTIDE SEQUENCE</scope>
    <source>
        <strain evidence="2">PSN324</strain>
    </source>
</reference>
<accession>A0AAV9HC46</accession>
<organism evidence="2 3">
    <name type="scientific">Cladorrhinum samala</name>
    <dbReference type="NCBI Taxonomy" id="585594"/>
    <lineage>
        <taxon>Eukaryota</taxon>
        <taxon>Fungi</taxon>
        <taxon>Dikarya</taxon>
        <taxon>Ascomycota</taxon>
        <taxon>Pezizomycotina</taxon>
        <taxon>Sordariomycetes</taxon>
        <taxon>Sordariomycetidae</taxon>
        <taxon>Sordariales</taxon>
        <taxon>Podosporaceae</taxon>
        <taxon>Cladorrhinum</taxon>
    </lineage>
</organism>
<gene>
    <name evidence="2" type="ORF">QBC42DRAFT_349706</name>
</gene>
<evidence type="ECO:0000313" key="3">
    <source>
        <dbReference type="Proteomes" id="UP001321749"/>
    </source>
</evidence>